<evidence type="ECO:0000313" key="2">
    <source>
        <dbReference type="EMBL" id="KRL77809.1"/>
    </source>
</evidence>
<proteinExistence type="predicted"/>
<dbReference type="PANTHER" id="PTHR35596">
    <property type="entry name" value="DUF2263 DOMAIN-CONTAINING PROTEIN"/>
    <property type="match status" value="1"/>
</dbReference>
<evidence type="ECO:0000313" key="3">
    <source>
        <dbReference type="Proteomes" id="UP000051048"/>
    </source>
</evidence>
<dbReference type="InterPro" id="IPR043472">
    <property type="entry name" value="Macro_dom-like"/>
</dbReference>
<dbReference type="AlphaFoldDB" id="A0A0R1T902"/>
<dbReference type="PANTHER" id="PTHR35596:SF1">
    <property type="entry name" value="MICROBIAL-TYPE PARG CATALYTIC DOMAIN-CONTAINING PROTEIN"/>
    <property type="match status" value="1"/>
</dbReference>
<dbReference type="PATRIC" id="fig|1423740.3.peg.1313"/>
<organism evidence="2 3">
    <name type="scientific">Ligilactobacillus equi DSM 15833 = JCM 10991</name>
    <dbReference type="NCBI Taxonomy" id="1423740"/>
    <lineage>
        <taxon>Bacteria</taxon>
        <taxon>Bacillati</taxon>
        <taxon>Bacillota</taxon>
        <taxon>Bacilli</taxon>
        <taxon>Lactobacillales</taxon>
        <taxon>Lactobacillaceae</taxon>
        <taxon>Ligilactobacillus</taxon>
    </lineage>
</organism>
<comment type="caution">
    <text evidence="2">The sequence shown here is derived from an EMBL/GenBank/DDBJ whole genome shotgun (WGS) entry which is preliminary data.</text>
</comment>
<gene>
    <name evidence="2" type="ORF">FC36_GL001217</name>
</gene>
<dbReference type="InterPro" id="IPR012664">
    <property type="entry name" value="CHP02452"/>
</dbReference>
<name>A0A0R1T902_9LACO</name>
<dbReference type="Gene3D" id="3.40.220.10">
    <property type="entry name" value="Leucine Aminopeptidase, subunit E, domain 1"/>
    <property type="match status" value="1"/>
</dbReference>
<protein>
    <recommendedName>
        <fullName evidence="1">Microbial-type PARG catalytic domain-containing protein</fullName>
    </recommendedName>
</protein>
<accession>A0A0R1T902</accession>
<dbReference type="InterPro" id="IPR019261">
    <property type="entry name" value="PARG_cat_microbial"/>
</dbReference>
<dbReference type="NCBIfam" id="TIGR02452">
    <property type="entry name" value="TIGR02452 family protein"/>
    <property type="match status" value="1"/>
</dbReference>
<dbReference type="Pfam" id="PF10021">
    <property type="entry name" value="PARG_cat_microb"/>
    <property type="match status" value="1"/>
</dbReference>
<sequence length="267" mass="31062">MSQKQRKINQALGHKALNIYQIESRHLRQSSELITFQPPEQAAYGHKPAKIYVEEENLLARIWKIDFERKVGCMNFASPMEPGGGFLMGYDGQEETICRNSFLYPELKKFNQSFYELNRKVPNQGYFSPNVIYSNQVKVLRDQSEGKILPYRRFIDFASVSAPNITYMKLRQHPLDFRRIQADLHEKILRTIRMFKNNEVEILILGAFGCGVSQNDPYLVAQTFKQVLDRPEFLGVFKEVYFPILNNKSALNIFNRVLVTPITKQEA</sequence>
<dbReference type="OrthoDB" id="9806181at2"/>
<dbReference type="STRING" id="1423740.FC36_GL001217"/>
<dbReference type="EMBL" id="AZFH01000161">
    <property type="protein sequence ID" value="KRL77809.1"/>
    <property type="molecule type" value="Genomic_DNA"/>
</dbReference>
<dbReference type="PIRSF" id="PIRSF014899">
    <property type="entry name" value="UCP014899"/>
    <property type="match status" value="1"/>
</dbReference>
<reference evidence="2 3" key="1">
    <citation type="journal article" date="2015" name="Genome Announc.">
        <title>Expanding the biotechnology potential of lactobacilli through comparative genomics of 213 strains and associated genera.</title>
        <authorList>
            <person name="Sun Z."/>
            <person name="Harris H.M."/>
            <person name="McCann A."/>
            <person name="Guo C."/>
            <person name="Argimon S."/>
            <person name="Zhang W."/>
            <person name="Yang X."/>
            <person name="Jeffery I.B."/>
            <person name="Cooney J.C."/>
            <person name="Kagawa T.F."/>
            <person name="Liu W."/>
            <person name="Song Y."/>
            <person name="Salvetti E."/>
            <person name="Wrobel A."/>
            <person name="Rasinkangas P."/>
            <person name="Parkhill J."/>
            <person name="Rea M.C."/>
            <person name="O'Sullivan O."/>
            <person name="Ritari J."/>
            <person name="Douillard F.P."/>
            <person name="Paul Ross R."/>
            <person name="Yang R."/>
            <person name="Briner A.E."/>
            <person name="Felis G.E."/>
            <person name="de Vos W.M."/>
            <person name="Barrangou R."/>
            <person name="Klaenhammer T.R."/>
            <person name="Caufield P.W."/>
            <person name="Cui Y."/>
            <person name="Zhang H."/>
            <person name="O'Toole P.W."/>
        </authorList>
    </citation>
    <scope>NUCLEOTIDE SEQUENCE [LARGE SCALE GENOMIC DNA]</scope>
    <source>
        <strain evidence="2 3">DSM 15833</strain>
    </source>
</reference>
<dbReference type="Proteomes" id="UP000051048">
    <property type="component" value="Unassembled WGS sequence"/>
</dbReference>
<dbReference type="RefSeq" id="WP_025020519.1">
    <property type="nucleotide sequence ID" value="NZ_AZFH01000161.1"/>
</dbReference>
<feature type="domain" description="Microbial-type PARG catalytic" evidence="1">
    <location>
        <begin position="37"/>
        <end position="142"/>
    </location>
</feature>
<evidence type="ECO:0000259" key="1">
    <source>
        <dbReference type="Pfam" id="PF10021"/>
    </source>
</evidence>